<dbReference type="InterPro" id="IPR011009">
    <property type="entry name" value="Kinase-like_dom_sf"/>
</dbReference>
<dbReference type="SMART" id="SM00220">
    <property type="entry name" value="S_TKc"/>
    <property type="match status" value="1"/>
</dbReference>
<dbReference type="EMBL" id="NHYD01002088">
    <property type="protein sequence ID" value="PPQ88398.1"/>
    <property type="molecule type" value="Genomic_DNA"/>
</dbReference>
<dbReference type="GO" id="GO:0005524">
    <property type="term" value="F:ATP binding"/>
    <property type="evidence" value="ECO:0007669"/>
    <property type="project" value="InterPro"/>
</dbReference>
<name>A0A409XC72_PSICY</name>
<dbReference type="Gene3D" id="3.30.200.20">
    <property type="entry name" value="Phosphorylase Kinase, domain 1"/>
    <property type="match status" value="1"/>
</dbReference>
<feature type="domain" description="Protein kinase" evidence="1">
    <location>
        <begin position="49"/>
        <end position="351"/>
    </location>
</feature>
<evidence type="ECO:0000313" key="2">
    <source>
        <dbReference type="EMBL" id="PPQ88398.1"/>
    </source>
</evidence>
<gene>
    <name evidence="2" type="ORF">CVT25_011277</name>
</gene>
<keyword evidence="3" id="KW-1185">Reference proteome</keyword>
<evidence type="ECO:0000313" key="3">
    <source>
        <dbReference type="Proteomes" id="UP000283269"/>
    </source>
</evidence>
<protein>
    <recommendedName>
        <fullName evidence="1">Protein kinase domain-containing protein</fullName>
    </recommendedName>
</protein>
<comment type="caution">
    <text evidence="2">The sequence shown here is derived from an EMBL/GenBank/DDBJ whole genome shotgun (WGS) entry which is preliminary data.</text>
</comment>
<dbReference type="GO" id="GO:0004672">
    <property type="term" value="F:protein kinase activity"/>
    <property type="evidence" value="ECO:0007669"/>
    <property type="project" value="InterPro"/>
</dbReference>
<sequence>MPNQDITINFSLVPGRPGDPLERVAFWDAPSTVQWFRERGYTLYERQPYEVEDQVSFATFPSVTPEEGSPAEYPYAHYDLDSKTPLRTYVERGKVVFAQDSLNRHVAIKVVKANTEELAILHFLKRQDQNILKENCIIPVLEILSIEGFSFVVMPRWGGSVEFPWPERLREVLIIMLSKLKALSFLHEHNITHRDINDSNFLVNHIGDECDIRYNKARVDLRSRDCLSYAIFDFDHSIKLPPSVNRTHFRLPYHRSWGTINVIPDTRQGEYDFNPFVFDVGALGVAFCRTYQYLTPHIPMFAPFLDRLTTRNLAFRFTASEALVFLREMLSQLSAADLDREIGPDDLKIYIPYDKYNRWEHVTPEFARKWAHYKEPPTPWTTTLLRRVCGTCWGCHTVPWIRRSSSRSSSFLRHKLRRAGVSKLTNL</sequence>
<dbReference type="PROSITE" id="PS50011">
    <property type="entry name" value="PROTEIN_KINASE_DOM"/>
    <property type="match status" value="1"/>
</dbReference>
<dbReference type="Gene3D" id="1.10.510.10">
    <property type="entry name" value="Transferase(Phosphotransferase) domain 1"/>
    <property type="match status" value="1"/>
</dbReference>
<dbReference type="InterPro" id="IPR000719">
    <property type="entry name" value="Prot_kinase_dom"/>
</dbReference>
<reference evidence="2 3" key="1">
    <citation type="journal article" date="2018" name="Evol. Lett.">
        <title>Horizontal gene cluster transfer increased hallucinogenic mushroom diversity.</title>
        <authorList>
            <person name="Reynolds H.T."/>
            <person name="Vijayakumar V."/>
            <person name="Gluck-Thaler E."/>
            <person name="Korotkin H.B."/>
            <person name="Matheny P.B."/>
            <person name="Slot J.C."/>
        </authorList>
    </citation>
    <scope>NUCLEOTIDE SEQUENCE [LARGE SCALE GENOMIC DNA]</scope>
    <source>
        <strain evidence="2 3">2631</strain>
    </source>
</reference>
<dbReference type="SUPFAM" id="SSF56112">
    <property type="entry name" value="Protein kinase-like (PK-like)"/>
    <property type="match status" value="1"/>
</dbReference>
<dbReference type="AlphaFoldDB" id="A0A409XC72"/>
<dbReference type="InParanoid" id="A0A409XC72"/>
<dbReference type="Proteomes" id="UP000283269">
    <property type="component" value="Unassembled WGS sequence"/>
</dbReference>
<dbReference type="OrthoDB" id="2722301at2759"/>
<evidence type="ECO:0000259" key="1">
    <source>
        <dbReference type="PROSITE" id="PS50011"/>
    </source>
</evidence>
<proteinExistence type="predicted"/>
<dbReference type="PANTHER" id="PTHR44167:SF24">
    <property type="entry name" value="SERINE_THREONINE-PROTEIN KINASE CHK2"/>
    <property type="match status" value="1"/>
</dbReference>
<dbReference type="PANTHER" id="PTHR44167">
    <property type="entry name" value="OVARIAN-SPECIFIC SERINE/THREONINE-PROTEIN KINASE LOK-RELATED"/>
    <property type="match status" value="1"/>
</dbReference>
<accession>A0A409XC72</accession>
<organism evidence="2 3">
    <name type="scientific">Psilocybe cyanescens</name>
    <dbReference type="NCBI Taxonomy" id="93625"/>
    <lineage>
        <taxon>Eukaryota</taxon>
        <taxon>Fungi</taxon>
        <taxon>Dikarya</taxon>
        <taxon>Basidiomycota</taxon>
        <taxon>Agaricomycotina</taxon>
        <taxon>Agaricomycetes</taxon>
        <taxon>Agaricomycetidae</taxon>
        <taxon>Agaricales</taxon>
        <taxon>Agaricineae</taxon>
        <taxon>Strophariaceae</taxon>
        <taxon>Psilocybe</taxon>
    </lineage>
</organism>